<evidence type="ECO:0000259" key="9">
    <source>
        <dbReference type="PROSITE" id="PS51858"/>
    </source>
</evidence>
<sequence length="2782" mass="316111">MDEGFRDEYRLKYDIMEMKAERNLIVPAFTAPLDRCWQKLFVRQVSQSFTFAQEKWVTKKQLRQFCIDTPLSTGTFDVQVHSPGHYHVVDGCRFTAREVIDGLSNSARLGGARERWIPPRLPLSVNLSVAGGRRNSMSCEPAFVKCNEPASPRRASAPPRLQVCGIRNPLELLPIFVGLQGAVEGKDAEEWFYNLTKEVWPCPHGGCCATFKLEKHLCWCSLGQEDFLEVMDRCRPVCGPDCPECASVDAGNLPHCWEAVFPDYDAGEMTLELFATMLCEPISWGEMDNTYMSLERTEVPHVWHVSAPHEGPAEGLMPAREIVFKIADLMDEDMDYATDVVELTTAVVLGTVGDVEPSLDVVAANHFSALTQAEDPKPWDCCFIFNEQGHGWCASDFLDVCPSFSRALDDRVGAQKGTLEVTTSLWNEICSVWGGEPIILDQQALAVPGGYVEEAEEVFNIVPMRPVGSHERKLPDDFVLVTHPDHIQDLQTRCPDMMKGVETYSVKTSSKDFIKLGQDILEGGVFALKDMKKMQNQLLLALKEAFPIMEQSDLIYLVSGTTFHYFAGSLFPDKQVFEICPVPREDNGVCPEFYLGHYASLFTENPRFGHQIGRTYNQWLTAPMYLKELDWEGEYKYFEPPKFHSIMPWAQERWAIESPNVGFKPYDDIVRKTTFVERDKIKAYFSLGSCRKITKETQAHLLWLRSLDVEWHVDPRWLHLLEGTDVRPTGFFNHGTGLHEFDWVVHHGGSGVVNTCLAVQVPQTILPQIGDQFIWRDALAKHCIRPNTSESELRAHLYITRHHTEVADWDPLLSGEFVRTLVSVGARPVKPFHLGLACCHDSNEYGLKQPDYVVAHDQDFWFTLFDTDLQRTGKSEGNYHLKWVSKECRIGARPIPGWRGTNVNATYPWHAHGWLGSHVEREGIDSSFEVPDEWLLWLANQSLTAKDKRLKRRSQRPGSGTCKVCGRHRELLMMHCSRCVGDIVCHAVQTGEIPDLPPFQKWSGNKLKGPDKSKAVGLQLSGTAIRSTRRYFQLDTRALDRAPNRSVARSLLDEITDWSDIRWVEAFWEYTHTKPPHYRFVTNPHSLIASKVAVYATNVRANIAQDLAAAAGKVLSISSPTSIARRLLGRNMLTARGRTIMHKKWHVLVDALRHYSELAQAFDLEVLPPAVGAHFPVLETLEVTSYICWRGGIAAPLRTRTATSSWLDTLAHSGHSLKVHLFSLNLPALGPAFGVFHAVVEYKGWYYELQQVAGNTTRINKSRWRPEATADRPLVKTIVVHKEVDGDLPDRVIHREFSGNDYKTLGDNCLVFANFLVYHLCGQVIPWRHFGAFGEDLNIDVCQAALKWATSHFFPADDEKRLSLNGMRRFMRPELSPYAGVAAAKTFSGPPKRIKDYGLNALRRVDASIEAFDRAGPVDTPWSQDSLVDLAILGYKKFGLSSHVVSQALLHLRMSSIPRRRREMDLYVALLATLRKFPSTRLAGDAKDLILASSKIRSPLRMGRKPAWAPLLNITVPRHWFREKDRLVEVRHDPENLTVGSKRRVMLDLPQIAKRYEHYFEGVKMPKLGFRQVKPGEYEIGVKVPIRTKLPVMDDLTWSLVKDLQDLHPFELGIFSLRFGTEKMAEKVTDRYFTGSFEPGELLSPEEQQEVAEAIFRNNRARFEKAQLVNPEEVWRKWHKNYSAGFPFRFNEKGNAKRQALIDACGGKEEFLAGVRRYIASPESFPTVSHAFIKDEVLPSSYIEREKIRTIIAQDPLNYFAEMAVGADIGKRMDPSSFSAVGVSPAHGELAVLAEQHMAYNHHYAMDITALDSTAAVDFSEVIKKLMRLSYQEHPQRDNIGTLIDASVDNLVASWIIDIHTGRARFKRQGFTTGHALTTPMNTWYVEALKLVAFHKTTGRPYDDFYETVKFSSFSDDNFWSTNLPRNVFSAQHISDYWLSRGVQVRVEGDSDNLGDISFLAKRFSHDPAHLAEIKRYAGVDLRVAVVHDPDRLLQKFSDYKKKNTLAYRWEKLVALQANCAHHKDIYDLADKYINALEKEMNKRKFLRKFVKQHPRKSYADIMYLMYHPTRTTKLVATSVKEEWHHSIQLWWDTLRVDIMAFDGTANTYARVLNQFSGLLELGGVTVEDPGTFLKQGGDLPTDPEFTLEHHCWLLNGCPQTFEAYRGLLQKTPFSAFTDAEGFWAQRERFDISEEMANGLRAKVLLLQVIYTVVAWLEKTLMAVPVIGPMYRLFCTAKGMSEQLYSRLNAMYYTLFGDSSLVLSSMMPKDRYLPLKVLAFRTWTLTTSTDLFDFSGDVEQFRGVADAAAKLGQDLHNLFFELDFSALMPHPDNPDAKDNGLTRHWEALDHMDSVMACKDLMEEGKAPLVSGPTGCGKSTDFVVNLHREYDTVIVAQPRRVLVKNSPVAAKRLYAGSSDKLTPGLINFGTSGYLRRVLGELPDNTILVLDEFHELDEDTLWLRDRYQNRCISITATPEFQGSSLFSPVVLTKSRNAGHTVQTLVLDTKGEIGDVWNTLLNDGTGWDSKKTLCVVPTLKMVSELARHATRLQPGKRTCVLYRGHDFVEDADWYFSTSIVDAGLTINLVDRVIDAGWSSGWKDGTFTLRPSSHNVSDQRRGRTGRVCDGLYIRLHGKYCDDPWDFSTPFLFNNWQTAKKWGVNLKRPLERGRGCLESLPYGYDTLLENKSWSSLVYLTYYYENRGDLARTRAAYQFARKFPDQPDVEYIMGPHMNKVFQDLHVVEGVLATYRIPGHDGNVWSHDGRQVRVETFSEPVPKHLQDYY</sequence>
<proteinExistence type="predicted"/>
<dbReference type="PANTHER" id="PTHR18934">
    <property type="entry name" value="ATP-DEPENDENT RNA HELICASE"/>
    <property type="match status" value="1"/>
</dbReference>
<organism evidence="10">
    <name type="scientific">Chuzhou tick virus 2</name>
    <dbReference type="NCBI Taxonomy" id="2972184"/>
    <lineage>
        <taxon>Viruses</taxon>
        <taxon>Riboviria</taxon>
        <taxon>Orthornavirae</taxon>
        <taxon>Pisuviricota</taxon>
        <taxon>Duplopiviricetes</taxon>
        <taxon>Durnavirales</taxon>
        <taxon>Hypoviridae</taxon>
    </lineage>
</organism>
<reference evidence="10" key="1">
    <citation type="submission" date="2022-05" db="EMBL/GenBank/DDBJ databases">
        <authorList>
            <person name="Cao W."/>
            <person name="Jia N."/>
            <person name="Lam T.T.-Y."/>
            <person name="Ni X."/>
            <person name="Liu J."/>
        </authorList>
    </citation>
    <scope>NUCLEOTIDE SEQUENCE</scope>
    <source>
        <strain evidence="10">TIGMIC 1</strain>
    </source>
</reference>
<dbReference type="GO" id="GO:0005524">
    <property type="term" value="F:ATP binding"/>
    <property type="evidence" value="ECO:0007669"/>
    <property type="project" value="UniProtKB-KW"/>
</dbReference>
<dbReference type="InterPro" id="IPR008580">
    <property type="entry name" value="PPPDE_dom"/>
</dbReference>
<feature type="domain" description="Helicase ATP-binding" evidence="8">
    <location>
        <begin position="2358"/>
        <end position="2494"/>
    </location>
</feature>
<dbReference type="EMBL" id="ON746397">
    <property type="protein sequence ID" value="UYL95333.1"/>
    <property type="molecule type" value="Genomic_RNA"/>
</dbReference>
<dbReference type="InterPro" id="IPR043502">
    <property type="entry name" value="DNA/RNA_pol_sf"/>
</dbReference>
<accession>A0A9E7V1U6</accession>
<dbReference type="InterPro" id="IPR014001">
    <property type="entry name" value="Helicase_ATP-bd"/>
</dbReference>
<evidence type="ECO:0000313" key="10">
    <source>
        <dbReference type="EMBL" id="UYL95333.1"/>
    </source>
</evidence>
<keyword evidence="4" id="KW-0547">Nucleotide-binding</keyword>
<name>A0A9E7V1U6_9VIRU</name>
<feature type="domain" description="PPPDE" evidence="9">
    <location>
        <begin position="1215"/>
        <end position="1350"/>
    </location>
</feature>
<dbReference type="PROSITE" id="PS51858">
    <property type="entry name" value="PPPDE"/>
    <property type="match status" value="1"/>
</dbReference>
<dbReference type="PROSITE" id="PS51192">
    <property type="entry name" value="HELICASE_ATP_BIND_1"/>
    <property type="match status" value="1"/>
</dbReference>
<keyword evidence="1" id="KW-0696">RNA-directed RNA polymerase</keyword>
<evidence type="ECO:0000256" key="7">
    <source>
        <dbReference type="ARBA" id="ARBA00022840"/>
    </source>
</evidence>
<dbReference type="GO" id="GO:0003723">
    <property type="term" value="F:RNA binding"/>
    <property type="evidence" value="ECO:0007669"/>
    <property type="project" value="InterPro"/>
</dbReference>
<evidence type="ECO:0000256" key="4">
    <source>
        <dbReference type="ARBA" id="ARBA00022741"/>
    </source>
</evidence>
<keyword evidence="6" id="KW-0347">Helicase</keyword>
<dbReference type="Gene3D" id="3.40.50.2000">
    <property type="entry name" value="Glycogen Phosphorylase B"/>
    <property type="match status" value="2"/>
</dbReference>
<dbReference type="SUPFAM" id="SSF56672">
    <property type="entry name" value="DNA/RNA polymerases"/>
    <property type="match status" value="1"/>
</dbReference>
<dbReference type="Gene3D" id="3.40.50.300">
    <property type="entry name" value="P-loop containing nucleotide triphosphate hydrolases"/>
    <property type="match status" value="2"/>
</dbReference>
<dbReference type="GO" id="GO:0004386">
    <property type="term" value="F:helicase activity"/>
    <property type="evidence" value="ECO:0007669"/>
    <property type="project" value="UniProtKB-KW"/>
</dbReference>
<dbReference type="GO" id="GO:0008233">
    <property type="term" value="F:peptidase activity"/>
    <property type="evidence" value="ECO:0007669"/>
    <property type="project" value="InterPro"/>
</dbReference>
<evidence type="ECO:0000256" key="6">
    <source>
        <dbReference type="ARBA" id="ARBA00022806"/>
    </source>
</evidence>
<dbReference type="SUPFAM" id="SSF52540">
    <property type="entry name" value="P-loop containing nucleoside triphosphate hydrolases"/>
    <property type="match status" value="1"/>
</dbReference>
<keyword evidence="2" id="KW-0808">Transferase</keyword>
<keyword evidence="7" id="KW-0067">ATP-binding</keyword>
<evidence type="ECO:0000256" key="1">
    <source>
        <dbReference type="ARBA" id="ARBA00022484"/>
    </source>
</evidence>
<evidence type="ECO:0000259" key="8">
    <source>
        <dbReference type="PROSITE" id="PS51192"/>
    </source>
</evidence>
<evidence type="ECO:0000256" key="2">
    <source>
        <dbReference type="ARBA" id="ARBA00022679"/>
    </source>
</evidence>
<keyword evidence="3" id="KW-0548">Nucleotidyltransferase</keyword>
<protein>
    <submittedName>
        <fullName evidence="10">Polyprotein</fullName>
    </submittedName>
</protein>
<evidence type="ECO:0000256" key="3">
    <source>
        <dbReference type="ARBA" id="ARBA00022695"/>
    </source>
</evidence>
<dbReference type="SUPFAM" id="SSF53756">
    <property type="entry name" value="UDP-Glycosyltransferase/glycogen phosphorylase"/>
    <property type="match status" value="1"/>
</dbReference>
<dbReference type="PANTHER" id="PTHR18934:SF99">
    <property type="entry name" value="ATP-DEPENDENT RNA HELICASE DHX37-RELATED"/>
    <property type="match status" value="1"/>
</dbReference>
<dbReference type="InterPro" id="IPR027417">
    <property type="entry name" value="P-loop_NTPase"/>
</dbReference>
<dbReference type="GO" id="GO:0003968">
    <property type="term" value="F:RNA-directed RNA polymerase activity"/>
    <property type="evidence" value="ECO:0007669"/>
    <property type="project" value="UniProtKB-KW"/>
</dbReference>
<dbReference type="GO" id="GO:0006351">
    <property type="term" value="P:DNA-templated transcription"/>
    <property type="evidence" value="ECO:0007669"/>
    <property type="project" value="InterPro"/>
</dbReference>
<keyword evidence="5" id="KW-0378">Hydrolase</keyword>
<evidence type="ECO:0000256" key="5">
    <source>
        <dbReference type="ARBA" id="ARBA00022801"/>
    </source>
</evidence>